<reference evidence="1 2" key="1">
    <citation type="submission" date="2019-09" db="EMBL/GenBank/DDBJ databases">
        <title>YIM 48816 draft genome.</title>
        <authorList>
            <person name="Jiang L."/>
        </authorList>
    </citation>
    <scope>NUCLEOTIDE SEQUENCE [LARGE SCALE GENOMIC DNA]</scope>
    <source>
        <strain evidence="1 2">YIM 48816</strain>
    </source>
</reference>
<dbReference type="OrthoDB" id="9806524at2"/>
<proteinExistence type="predicted"/>
<accession>A0A6L3STR7</accession>
<dbReference type="Pfam" id="PF07277">
    <property type="entry name" value="SapC"/>
    <property type="match status" value="1"/>
</dbReference>
<dbReference type="Proteomes" id="UP000474159">
    <property type="component" value="Unassembled WGS sequence"/>
</dbReference>
<evidence type="ECO:0000313" key="2">
    <source>
        <dbReference type="Proteomes" id="UP000474159"/>
    </source>
</evidence>
<protein>
    <submittedName>
        <fullName evidence="1">SapC family protein</fullName>
    </submittedName>
</protein>
<organism evidence="1 2">
    <name type="scientific">Methylobacterium soli</name>
    <dbReference type="NCBI Taxonomy" id="553447"/>
    <lineage>
        <taxon>Bacteria</taxon>
        <taxon>Pseudomonadati</taxon>
        <taxon>Pseudomonadota</taxon>
        <taxon>Alphaproteobacteria</taxon>
        <taxon>Hyphomicrobiales</taxon>
        <taxon>Methylobacteriaceae</taxon>
        <taxon>Methylobacterium</taxon>
    </lineage>
</organism>
<sequence>MHLPHCVDVAGALLVKSTEGETFFDESGELSASVRQVWTFLHETAKSEAILTNTCGQLHAAGVVEPWPILIQGENGTQQITGLHGVNELTLNALDDAAFGQLRRTSVFDVAYAQLLSMANLSTLGELAQTRAQAEAAERAKAEIKPMITLPEDNTIDWDWSKIGR</sequence>
<comment type="caution">
    <text evidence="1">The sequence shown here is derived from an EMBL/GenBank/DDBJ whole genome shotgun (WGS) entry which is preliminary data.</text>
</comment>
<dbReference type="EMBL" id="VZZK01000046">
    <property type="protein sequence ID" value="KAB1072885.1"/>
    <property type="molecule type" value="Genomic_DNA"/>
</dbReference>
<keyword evidence="2" id="KW-1185">Reference proteome</keyword>
<evidence type="ECO:0000313" key="1">
    <source>
        <dbReference type="EMBL" id="KAB1072885.1"/>
    </source>
</evidence>
<dbReference type="InterPro" id="IPR010836">
    <property type="entry name" value="SapC"/>
</dbReference>
<name>A0A6L3STR7_9HYPH</name>
<dbReference type="AlphaFoldDB" id="A0A6L3STR7"/>
<gene>
    <name evidence="1" type="ORF">F6X53_27680</name>
</gene>
<dbReference type="RefSeq" id="WP_151004454.1">
    <property type="nucleotide sequence ID" value="NZ_BPQY01000039.1"/>
</dbReference>